<evidence type="ECO:0000313" key="3">
    <source>
        <dbReference type="EMBL" id="PPT99432.1"/>
    </source>
</evidence>
<keyword evidence="1" id="KW-0472">Membrane</keyword>
<evidence type="ECO:0000259" key="2">
    <source>
        <dbReference type="Pfam" id="PF02355"/>
    </source>
</evidence>
<sequence>MRTGYSALASTRGTGVRSLCSGHRRRHPAHRGVTKVFMLVGLAIYLAFRFERKFAAVASLTALFALLVIVAFLSLTGRDFCTRSSNRRWNNNDNGSCSRS</sequence>
<feature type="domain" description="Protein export membrane protein SecD/SecF C-terminal" evidence="2">
    <location>
        <begin position="36"/>
        <end position="80"/>
    </location>
</feature>
<dbReference type="Proteomes" id="UP000238049">
    <property type="component" value="Unassembled WGS sequence"/>
</dbReference>
<feature type="transmembrane region" description="Helical" evidence="1">
    <location>
        <begin position="54"/>
        <end position="75"/>
    </location>
</feature>
<organism evidence="3 4">
    <name type="scientific">Xanthomonas arboricola pv. guizotiae</name>
    <dbReference type="NCBI Taxonomy" id="487867"/>
    <lineage>
        <taxon>Bacteria</taxon>
        <taxon>Pseudomonadati</taxon>
        <taxon>Pseudomonadota</taxon>
        <taxon>Gammaproteobacteria</taxon>
        <taxon>Lysobacterales</taxon>
        <taxon>Lysobacteraceae</taxon>
        <taxon>Xanthomonas</taxon>
    </lineage>
</organism>
<dbReference type="EMBL" id="MDSL01000020">
    <property type="protein sequence ID" value="PPT99432.1"/>
    <property type="molecule type" value="Genomic_DNA"/>
</dbReference>
<name>A0A2S7A189_9XANT</name>
<keyword evidence="1" id="KW-0812">Transmembrane</keyword>
<reference evidence="3 4" key="1">
    <citation type="submission" date="2016-08" db="EMBL/GenBank/DDBJ databases">
        <title>Evolution of the type three secretion system and type three effector repertoires in Xanthomonas.</title>
        <authorList>
            <person name="Merda D."/>
            <person name="Briand M."/>
            <person name="Bosis E."/>
            <person name="Rousseau C."/>
            <person name="Portier P."/>
            <person name="Jacques M.-A."/>
            <person name="Fischer-Le Saux M."/>
        </authorList>
    </citation>
    <scope>NUCLEOTIDE SEQUENCE [LARGE SCALE GENOMIC DNA]</scope>
    <source>
        <strain evidence="3 4">CFBP 7409</strain>
    </source>
</reference>
<accession>A0A2S7A189</accession>
<protein>
    <recommendedName>
        <fullName evidence="2">Protein export membrane protein SecD/SecF C-terminal domain-containing protein</fullName>
    </recommendedName>
</protein>
<comment type="caution">
    <text evidence="3">The sequence shown here is derived from an EMBL/GenBank/DDBJ whole genome shotgun (WGS) entry which is preliminary data.</text>
</comment>
<evidence type="ECO:0000256" key="1">
    <source>
        <dbReference type="SAM" id="Phobius"/>
    </source>
</evidence>
<gene>
    <name evidence="3" type="ORF">XarbCFBP7409_11125</name>
</gene>
<feature type="transmembrane region" description="Helical" evidence="1">
    <location>
        <begin position="32"/>
        <end position="48"/>
    </location>
</feature>
<dbReference type="InterPro" id="IPR048634">
    <property type="entry name" value="SecD_SecF_C"/>
</dbReference>
<dbReference type="SUPFAM" id="SSF82866">
    <property type="entry name" value="Multidrug efflux transporter AcrB transmembrane domain"/>
    <property type="match status" value="1"/>
</dbReference>
<proteinExistence type="predicted"/>
<dbReference type="Pfam" id="PF02355">
    <property type="entry name" value="SecD_SecF_C"/>
    <property type="match status" value="1"/>
</dbReference>
<dbReference type="AlphaFoldDB" id="A0A2S7A189"/>
<evidence type="ECO:0000313" key="4">
    <source>
        <dbReference type="Proteomes" id="UP000238049"/>
    </source>
</evidence>
<keyword evidence="1" id="KW-1133">Transmembrane helix</keyword>